<evidence type="ECO:0000256" key="1">
    <source>
        <dbReference type="ARBA" id="ARBA00022448"/>
    </source>
</evidence>
<dbReference type="InterPro" id="IPR003820">
    <property type="entry name" value="KdpC"/>
</dbReference>
<sequence>MMKETLMRAVLLFALLAAVTGVAYPLAVTLIAGAAFPFQAHGSLITGDDGEVIGSALIGRNFTAPFYFQGRPSSTPLAPYNASHSGGSNLGPTNPVLLEQVAERVQALREAGVAGPVPADLVMASGSGLDPHISLDAALVQIPAVAKARGLPEEEVRALVMAEAVGSPFAGTYVNVLSLNQALDRLGGGDA</sequence>
<dbReference type="AlphaFoldDB" id="A0A8T7H5W4"/>
<evidence type="ECO:0000256" key="2">
    <source>
        <dbReference type="ARBA" id="ARBA00022475"/>
    </source>
</evidence>
<evidence type="ECO:0000313" key="13">
    <source>
        <dbReference type="Proteomes" id="UP000737555"/>
    </source>
</evidence>
<dbReference type="HAMAP" id="MF_00276">
    <property type="entry name" value="KdpC"/>
    <property type="match status" value="1"/>
</dbReference>
<organism evidence="12 13">
    <name type="scientific">Methanoculleus bourgensis</name>
    <dbReference type="NCBI Taxonomy" id="83986"/>
    <lineage>
        <taxon>Archaea</taxon>
        <taxon>Methanobacteriati</taxon>
        <taxon>Methanobacteriota</taxon>
        <taxon>Stenosarchaea group</taxon>
        <taxon>Methanomicrobia</taxon>
        <taxon>Methanomicrobiales</taxon>
        <taxon>Methanomicrobiaceae</taxon>
        <taxon>Methanoculleus</taxon>
    </lineage>
</organism>
<proteinExistence type="inferred from homology"/>
<accession>A0A8T7H5W4</accession>
<gene>
    <name evidence="11 12" type="primary">kdpC</name>
    <name evidence="12" type="ORF">HQQ74_04840</name>
</gene>
<keyword evidence="5 11" id="KW-0547">Nucleotide-binding</keyword>
<comment type="function">
    <text evidence="11">Part of the high-affinity ATP-driven potassium transport (or Kdp) system, which catalyzes the hydrolysis of ATP coupled with the electrogenic transport of potassium into the cytoplasm. This subunit acts as a catalytic chaperone that increases the ATP-binding affinity of the ATP-hydrolyzing subunit KdpB by the formation of a transient KdpB/KdpC/ATP ternary complex.</text>
</comment>
<keyword evidence="3 11" id="KW-0633">Potassium transport</keyword>
<keyword evidence="8 11" id="KW-1133">Transmembrane helix</keyword>
<dbReference type="NCBIfam" id="NF001454">
    <property type="entry name" value="PRK00315.1"/>
    <property type="match status" value="1"/>
</dbReference>
<keyword evidence="10 11" id="KW-0472">Membrane</keyword>
<dbReference type="PANTHER" id="PTHR30042:SF2">
    <property type="entry name" value="POTASSIUM-TRANSPORTING ATPASE KDPC SUBUNIT"/>
    <property type="match status" value="1"/>
</dbReference>
<keyword evidence="4 11" id="KW-0812">Transmembrane</keyword>
<dbReference type="PANTHER" id="PTHR30042">
    <property type="entry name" value="POTASSIUM-TRANSPORTING ATPASE C CHAIN"/>
    <property type="match status" value="1"/>
</dbReference>
<dbReference type="Proteomes" id="UP000737555">
    <property type="component" value="Unassembled WGS sequence"/>
</dbReference>
<evidence type="ECO:0000256" key="8">
    <source>
        <dbReference type="ARBA" id="ARBA00022989"/>
    </source>
</evidence>
<evidence type="ECO:0000256" key="9">
    <source>
        <dbReference type="ARBA" id="ARBA00023065"/>
    </source>
</evidence>
<dbReference type="GO" id="GO:0008556">
    <property type="term" value="F:P-type potassium transmembrane transporter activity"/>
    <property type="evidence" value="ECO:0007669"/>
    <property type="project" value="InterPro"/>
</dbReference>
<comment type="caution">
    <text evidence="12">The sequence shown here is derived from an EMBL/GenBank/DDBJ whole genome shotgun (WGS) entry which is preliminary data.</text>
</comment>
<dbReference type="PIRSF" id="PIRSF001296">
    <property type="entry name" value="K_ATPase_KdpC"/>
    <property type="match status" value="1"/>
</dbReference>
<evidence type="ECO:0000256" key="3">
    <source>
        <dbReference type="ARBA" id="ARBA00022538"/>
    </source>
</evidence>
<keyword evidence="2 11" id="KW-1003">Cell membrane</keyword>
<protein>
    <recommendedName>
        <fullName evidence="11">Potassium-transporting ATPase KdpC subunit</fullName>
    </recommendedName>
    <alternativeName>
        <fullName evidence="11">ATP phosphohydrolase [potassium-transporting] C chain</fullName>
    </alternativeName>
    <alternativeName>
        <fullName evidence="11">Potassium-binding and translocating subunit C</fullName>
    </alternativeName>
    <alternativeName>
        <fullName evidence="11">Potassium-translocating ATPase C chain</fullName>
    </alternativeName>
</protein>
<dbReference type="NCBIfam" id="TIGR00681">
    <property type="entry name" value="kdpC"/>
    <property type="match status" value="1"/>
</dbReference>
<reference evidence="12" key="1">
    <citation type="submission" date="2020-05" db="EMBL/GenBank/DDBJ databases">
        <title>The first insight into the ecology of ammonia-tolerant syntrophic propionate oxidizing bacteria.</title>
        <authorList>
            <person name="Singh A."/>
            <person name="Schnurer A."/>
            <person name="Westerholm M."/>
        </authorList>
    </citation>
    <scope>NUCLEOTIDE SEQUENCE</scope>
    <source>
        <strain evidence="12">MAG54</strain>
    </source>
</reference>
<comment type="similarity">
    <text evidence="11">Belongs to the KdpC family.</text>
</comment>
<evidence type="ECO:0000256" key="4">
    <source>
        <dbReference type="ARBA" id="ARBA00022692"/>
    </source>
</evidence>
<evidence type="ECO:0000256" key="5">
    <source>
        <dbReference type="ARBA" id="ARBA00022741"/>
    </source>
</evidence>
<keyword evidence="1 11" id="KW-0813">Transport</keyword>
<comment type="subcellular location">
    <subcellularLocation>
        <location evidence="11">Cell membrane</location>
        <topology evidence="11">Single-pass membrane protein</topology>
    </subcellularLocation>
</comment>
<keyword evidence="9 11" id="KW-0406">Ion transport</keyword>
<keyword evidence="7 11" id="KW-0630">Potassium</keyword>
<dbReference type="GO" id="GO:0005886">
    <property type="term" value="C:plasma membrane"/>
    <property type="evidence" value="ECO:0007669"/>
    <property type="project" value="UniProtKB-SubCell"/>
</dbReference>
<name>A0A8T7H5W4_9EURY</name>
<keyword evidence="6 11" id="KW-0067">ATP-binding</keyword>
<evidence type="ECO:0000256" key="10">
    <source>
        <dbReference type="ARBA" id="ARBA00023136"/>
    </source>
</evidence>
<dbReference type="GO" id="GO:0005524">
    <property type="term" value="F:ATP binding"/>
    <property type="evidence" value="ECO:0007669"/>
    <property type="project" value="UniProtKB-UniRule"/>
</dbReference>
<comment type="subunit">
    <text evidence="11">The system is composed of three essential subunits: KdpA, KdpB and KdpC.</text>
</comment>
<evidence type="ECO:0000313" key="12">
    <source>
        <dbReference type="EMBL" id="NQS78025.1"/>
    </source>
</evidence>
<evidence type="ECO:0000256" key="6">
    <source>
        <dbReference type="ARBA" id="ARBA00022840"/>
    </source>
</evidence>
<evidence type="ECO:0000256" key="7">
    <source>
        <dbReference type="ARBA" id="ARBA00022958"/>
    </source>
</evidence>
<dbReference type="Pfam" id="PF02669">
    <property type="entry name" value="KdpC"/>
    <property type="match status" value="1"/>
</dbReference>
<dbReference type="EMBL" id="JABMJE010000049">
    <property type="protein sequence ID" value="NQS78025.1"/>
    <property type="molecule type" value="Genomic_DNA"/>
</dbReference>
<evidence type="ECO:0000256" key="11">
    <source>
        <dbReference type="HAMAP-Rule" id="MF_00276"/>
    </source>
</evidence>